<feature type="non-terminal residue" evidence="2">
    <location>
        <position position="398"/>
    </location>
</feature>
<keyword evidence="1" id="KW-0472">Membrane</keyword>
<feature type="transmembrane region" description="Helical" evidence="1">
    <location>
        <begin position="42"/>
        <end position="66"/>
    </location>
</feature>
<feature type="transmembrane region" description="Helical" evidence="1">
    <location>
        <begin position="350"/>
        <end position="373"/>
    </location>
</feature>
<name>A0A812VUM1_SYMPI</name>
<proteinExistence type="predicted"/>
<feature type="non-terminal residue" evidence="2">
    <location>
        <position position="1"/>
    </location>
</feature>
<keyword evidence="1" id="KW-0812">Transmembrane</keyword>
<gene>
    <name evidence="2" type="ORF">SPIL2461_LOCUS17020</name>
</gene>
<organism evidence="2 3">
    <name type="scientific">Symbiodinium pilosum</name>
    <name type="common">Dinoflagellate</name>
    <dbReference type="NCBI Taxonomy" id="2952"/>
    <lineage>
        <taxon>Eukaryota</taxon>
        <taxon>Sar</taxon>
        <taxon>Alveolata</taxon>
        <taxon>Dinophyceae</taxon>
        <taxon>Suessiales</taxon>
        <taxon>Symbiodiniaceae</taxon>
        <taxon>Symbiodinium</taxon>
    </lineage>
</organism>
<protein>
    <submittedName>
        <fullName evidence="2">Uncharacterized protein</fullName>
    </submittedName>
</protein>
<dbReference type="AlphaFoldDB" id="A0A812VUM1"/>
<dbReference type="EMBL" id="CAJNIZ010042886">
    <property type="protein sequence ID" value="CAE7642249.1"/>
    <property type="molecule type" value="Genomic_DNA"/>
</dbReference>
<dbReference type="OrthoDB" id="412676at2759"/>
<keyword evidence="1" id="KW-1133">Transmembrane helix</keyword>
<reference evidence="2" key="1">
    <citation type="submission" date="2021-02" db="EMBL/GenBank/DDBJ databases">
        <authorList>
            <person name="Dougan E. K."/>
            <person name="Rhodes N."/>
            <person name="Thang M."/>
            <person name="Chan C."/>
        </authorList>
    </citation>
    <scope>NUCLEOTIDE SEQUENCE</scope>
</reference>
<dbReference type="Proteomes" id="UP000649617">
    <property type="component" value="Unassembled WGS sequence"/>
</dbReference>
<sequence>NEAQLRSLWETSAEAEGFDVFISHTWATPGYQKFLSLLLSSYWHYAMAGWLLAAILLMILYIFRLLPVFVLIRGAMPDYQVDIPCGLWIFFVTFLSAVLGLFCAPYIASFSCRASRCFYDVACVNQVDPIQREHGIYGIGGFLALSQHLWILWSPPYLSRLWCVSRWQIIGSKGADLVFEIAAYRTANPRGKIKIQPLFVERDILAAWPGVFVFIFTFVMSSTGSSIRLAAFSLSMFGLLPCVHVIRRGYREQEHMFADLANFDLSAASCSSAFDRQFILSAVSEWYGSLEDFTSFVRGALKEELMETLLRSRVPLQYCVLSLSPIQAQQLDFLCGLLNAGAPRDVIARFVLGQLMSVSMLAVCSMYFVFWLAKQFAQPRFESWILDYVQTLLICVVW</sequence>
<evidence type="ECO:0000256" key="1">
    <source>
        <dbReference type="SAM" id="Phobius"/>
    </source>
</evidence>
<accession>A0A812VUM1</accession>
<keyword evidence="3" id="KW-1185">Reference proteome</keyword>
<comment type="caution">
    <text evidence="2">The sequence shown here is derived from an EMBL/GenBank/DDBJ whole genome shotgun (WGS) entry which is preliminary data.</text>
</comment>
<evidence type="ECO:0000313" key="3">
    <source>
        <dbReference type="Proteomes" id="UP000649617"/>
    </source>
</evidence>
<feature type="transmembrane region" description="Helical" evidence="1">
    <location>
        <begin position="204"/>
        <end position="221"/>
    </location>
</feature>
<evidence type="ECO:0000313" key="2">
    <source>
        <dbReference type="EMBL" id="CAE7642249.1"/>
    </source>
</evidence>
<feature type="transmembrane region" description="Helical" evidence="1">
    <location>
        <begin position="227"/>
        <end position="246"/>
    </location>
</feature>
<feature type="transmembrane region" description="Helical" evidence="1">
    <location>
        <begin position="86"/>
        <end position="108"/>
    </location>
</feature>